<feature type="region of interest" description="Disordered" evidence="1">
    <location>
        <begin position="213"/>
        <end position="239"/>
    </location>
</feature>
<protein>
    <recommendedName>
        <fullName evidence="2">Glyoxalase-related protein domain-containing protein</fullName>
    </recommendedName>
</protein>
<evidence type="ECO:0000313" key="5">
    <source>
        <dbReference type="Proteomes" id="UP000075755"/>
    </source>
</evidence>
<dbReference type="RefSeq" id="WP_067960840.1">
    <property type="nucleotide sequence ID" value="NZ_CP015005.1"/>
</dbReference>
<evidence type="ECO:0000313" key="3">
    <source>
        <dbReference type="EMBL" id="AMS41900.1"/>
    </source>
</evidence>
<dbReference type="InterPro" id="IPR045517">
    <property type="entry name" value="Glyoxalase_8"/>
</dbReference>
<evidence type="ECO:0000313" key="6">
    <source>
        <dbReference type="Proteomes" id="UP000577697"/>
    </source>
</evidence>
<dbReference type="Proteomes" id="UP000075755">
    <property type="component" value="Chromosome"/>
</dbReference>
<dbReference type="Gene3D" id="2.60.120.260">
    <property type="entry name" value="Galactose-binding domain-like"/>
    <property type="match status" value="1"/>
</dbReference>
<evidence type="ECO:0000256" key="1">
    <source>
        <dbReference type="SAM" id="MobiDB-lite"/>
    </source>
</evidence>
<dbReference type="KEGG" id="aak:AA2016_2976"/>
<proteinExistence type="predicted"/>
<dbReference type="Pfam" id="PF20066">
    <property type="entry name" value="Glyoxalase_8"/>
    <property type="match status" value="1"/>
</dbReference>
<name>A0AAC8YP14_AMIAI</name>
<evidence type="ECO:0000259" key="2">
    <source>
        <dbReference type="Pfam" id="PF20066"/>
    </source>
</evidence>
<gene>
    <name evidence="3" type="ORF">AA2016_2976</name>
    <name evidence="4" type="ORF">FHS67_000045</name>
</gene>
<keyword evidence="6" id="KW-1185">Reference proteome</keyword>
<dbReference type="Proteomes" id="UP000577697">
    <property type="component" value="Unassembled WGS sequence"/>
</dbReference>
<accession>A0AAC8YP14</accession>
<dbReference type="EMBL" id="CP015005">
    <property type="protein sequence ID" value="AMS41900.1"/>
    <property type="molecule type" value="Genomic_DNA"/>
</dbReference>
<evidence type="ECO:0000313" key="4">
    <source>
        <dbReference type="EMBL" id="MBB3703751.1"/>
    </source>
</evidence>
<organism evidence="3 5">
    <name type="scientific">Aminobacter aminovorans</name>
    <name type="common">Chelatobacter heintzii</name>
    <dbReference type="NCBI Taxonomy" id="83263"/>
    <lineage>
        <taxon>Bacteria</taxon>
        <taxon>Pseudomonadati</taxon>
        <taxon>Pseudomonadota</taxon>
        <taxon>Alphaproteobacteria</taxon>
        <taxon>Hyphomicrobiales</taxon>
        <taxon>Phyllobacteriaceae</taxon>
        <taxon>Aminobacter</taxon>
    </lineage>
</organism>
<feature type="domain" description="Glyoxalase-related protein" evidence="2">
    <location>
        <begin position="3"/>
        <end position="52"/>
    </location>
</feature>
<dbReference type="AlphaFoldDB" id="A0AAC8YP14"/>
<dbReference type="EMBL" id="JACICB010000001">
    <property type="protein sequence ID" value="MBB3703751.1"/>
    <property type="molecule type" value="Genomic_DNA"/>
</dbReference>
<reference evidence="3 5" key="1">
    <citation type="submission" date="2016-03" db="EMBL/GenBank/DDBJ databases">
        <title>Complete genome of Aminobacter aminovorans KCTC 2477.</title>
        <authorList>
            <person name="Kim K.M."/>
        </authorList>
    </citation>
    <scope>NUCLEOTIDE SEQUENCE [LARGE SCALE GENOMIC DNA]</scope>
    <source>
        <strain evidence="3 5">KCTC 2477</strain>
    </source>
</reference>
<sequence length="239" mass="26332">MHSFLDAKLMAKALRKAMAERHVELSHTDCLEVVSRQFGLADWNTLAARIAAATGDDALPLPESWFITGNTERTNYRIGLDPTQPGTAIIECRFHRQGGIVLREDHYGVLMQSIQADDYRGGRIRLSATLKADDADAGSIWMRVDKSEGKVLQFDNMTTREVDGALRGSTGWLERNVVLDVPAEASSIHYGLLLQGYGRISAQSFQVEAVDAKMSPTPRSPKHLPRPTNLDLRSSGLSA</sequence>
<reference evidence="4 6" key="2">
    <citation type="submission" date="2020-08" db="EMBL/GenBank/DDBJ databases">
        <title>Genomic Encyclopedia of Type Strains, Phase IV (KMG-IV): sequencing the most valuable type-strain genomes for metagenomic binning, comparative biology and taxonomic classification.</title>
        <authorList>
            <person name="Goeker M."/>
        </authorList>
    </citation>
    <scope>NUCLEOTIDE SEQUENCE [LARGE SCALE GENOMIC DNA]</scope>
    <source>
        <strain evidence="4 6">DSM 10368</strain>
    </source>
</reference>